<sequence>MSTVKNGSATQGKNPFAPYLERLRVHPKLTAAVAVAAAIALVVALALWAKSPDYRVLYSNLSDRDGGDIVTQLTQMNIPYRFSEQGTALLIPADKVHETRLKLAGQGLPKGGAVGFELLDQEKFGISQFSEQINYQRGLEGELARTMETLGPVVSARVHLALPKPSLFIREQKNPSASVTLTLQPGRVLDDGQVSAIVYMVASSVAGMPPANVTVLDQQGHLLTQADPNGRELNATQLKFSNELENNFQRRIENILAPVVGSGNVHAQVTAQIDFDSQEQTEERYGPNGSGDSAAIRSRQASESEQLGGGAQGGVPGALSNQPAPANSAPIDKTPANRTPARTAARPAPNANANANANATSGRAPTQSSNTRKDETVNYELDRTLRHVRRNVGQLQRLSVAVVVNYQGTSDDATGKPLPPETLRQIEAITREAMGYSSERGDTLSVINTPFMQSGDGEPALPFWQQPLLLNALLSAGRWLVVLLAAWWLWRKVVKPLVASKTAAPQAAATATTVQAAAAAEEDVVVKLSKEQQEAQQRAAQRDHTEARAERVRTLADSDPRIVALVVRQWIANEI</sequence>
<evidence type="ECO:0000256" key="15">
    <source>
        <dbReference type="SAM" id="Phobius"/>
    </source>
</evidence>
<feature type="transmembrane region" description="Helical" evidence="15">
    <location>
        <begin position="29"/>
        <end position="49"/>
    </location>
</feature>
<comment type="similarity">
    <text evidence="4 12">Belongs to the FliF family.</text>
</comment>
<keyword evidence="18" id="KW-0966">Cell projection</keyword>
<gene>
    <name evidence="18" type="primary">fliF2</name>
    <name evidence="18" type="ORF">Sant_0655</name>
</gene>
<evidence type="ECO:0000256" key="9">
    <source>
        <dbReference type="ARBA" id="ARBA00023136"/>
    </source>
</evidence>
<dbReference type="HOGENOM" id="CLU_028108_1_0_6"/>
<feature type="compositionally biased region" description="Polar residues" evidence="14">
    <location>
        <begin position="361"/>
        <end position="370"/>
    </location>
</feature>
<protein>
    <recommendedName>
        <fullName evidence="5 12">Flagellar M-ring protein</fullName>
    </recommendedName>
</protein>
<dbReference type="GO" id="GO:0003774">
    <property type="term" value="F:cytoskeletal motor activity"/>
    <property type="evidence" value="ECO:0007669"/>
    <property type="project" value="InterPro"/>
</dbReference>
<evidence type="ECO:0000313" key="18">
    <source>
        <dbReference type="EMBL" id="AHF75751.1"/>
    </source>
</evidence>
<keyword evidence="19" id="KW-1185">Reference proteome</keyword>
<evidence type="ECO:0000256" key="14">
    <source>
        <dbReference type="SAM" id="MobiDB-lite"/>
    </source>
</evidence>
<dbReference type="EMBL" id="CP006569">
    <property type="protein sequence ID" value="AHF75751.1"/>
    <property type="molecule type" value="Genomic_DNA"/>
</dbReference>
<evidence type="ECO:0000256" key="5">
    <source>
        <dbReference type="ARBA" id="ARBA00017949"/>
    </source>
</evidence>
<evidence type="ECO:0000256" key="4">
    <source>
        <dbReference type="ARBA" id="ARBA00007971"/>
    </source>
</evidence>
<evidence type="ECO:0000256" key="3">
    <source>
        <dbReference type="ARBA" id="ARBA00004651"/>
    </source>
</evidence>
<dbReference type="GO" id="GO:0071973">
    <property type="term" value="P:bacterial-type flagellum-dependent cell motility"/>
    <property type="evidence" value="ECO:0007669"/>
    <property type="project" value="InterPro"/>
</dbReference>
<evidence type="ECO:0000256" key="7">
    <source>
        <dbReference type="ARBA" id="ARBA00022692"/>
    </source>
</evidence>
<evidence type="ECO:0000256" key="8">
    <source>
        <dbReference type="ARBA" id="ARBA00022989"/>
    </source>
</evidence>
<feature type="region of interest" description="Disordered" evidence="14">
    <location>
        <begin position="275"/>
        <end position="377"/>
    </location>
</feature>
<dbReference type="InterPro" id="IPR006182">
    <property type="entry name" value="FliF_N_dom"/>
</dbReference>
<dbReference type="Pfam" id="PF01514">
    <property type="entry name" value="YscJ_FliF"/>
    <property type="match status" value="1"/>
</dbReference>
<keyword evidence="18" id="KW-0969">Cilium</keyword>
<keyword evidence="18" id="KW-0282">Flagellum</keyword>
<proteinExistence type="inferred from homology"/>
<keyword evidence="13" id="KW-0175">Coiled coil</keyword>
<dbReference type="InterPro" id="IPR043427">
    <property type="entry name" value="YscJ/FliF"/>
</dbReference>
<dbReference type="Proteomes" id="UP000019028">
    <property type="component" value="Chromosome"/>
</dbReference>
<dbReference type="AlphaFoldDB" id="W0HPG4"/>
<dbReference type="KEGG" id="sod:Sant_0655"/>
<evidence type="ECO:0000256" key="12">
    <source>
        <dbReference type="PIRNR" id="PIRNR004862"/>
    </source>
</evidence>
<feature type="domain" description="Flagellar M-ring C-terminal" evidence="17">
    <location>
        <begin position="256"/>
        <end position="451"/>
    </location>
</feature>
<name>W0HPG4_9GAMM</name>
<comment type="subcellular location">
    <subcellularLocation>
        <location evidence="2 12">Bacterial flagellum basal body</location>
    </subcellularLocation>
    <subcellularLocation>
        <location evidence="3">Cell membrane</location>
        <topology evidence="3">Multi-pass membrane protein</topology>
    </subcellularLocation>
</comment>
<comment type="function">
    <text evidence="1 12">The M ring may be actively involved in energy transduction.</text>
</comment>
<dbReference type="PRINTS" id="PR01009">
    <property type="entry name" value="FLGMRINGFLIF"/>
</dbReference>
<evidence type="ECO:0000256" key="13">
    <source>
        <dbReference type="SAM" id="Coils"/>
    </source>
</evidence>
<reference evidence="18 19" key="1">
    <citation type="journal article" date="2014" name="Genome Biol. Evol.">
        <title>Genome degeneration and adaptation in a nascent stage of symbiosis.</title>
        <authorList>
            <person name="Oakeson K.F."/>
            <person name="Gil R."/>
            <person name="Clayton A.L."/>
            <person name="Dunn D.M."/>
            <person name="von Niederhausern A.C."/>
            <person name="Hamil C."/>
            <person name="Aoyagi A."/>
            <person name="Duval B."/>
            <person name="Baca A."/>
            <person name="Silva F.J."/>
            <person name="Vallier A."/>
            <person name="Jackson D.G."/>
            <person name="Latorre A."/>
            <person name="Weiss R.B."/>
            <person name="Heddi A."/>
            <person name="Moya A."/>
            <person name="Dale C."/>
        </authorList>
    </citation>
    <scope>NUCLEOTIDE SEQUENCE [LARGE SCALE GENOMIC DNA]</scope>
    <source>
        <strain evidence="18 19">HS1</strain>
    </source>
</reference>
<dbReference type="RefSeq" id="WP_025420883.1">
    <property type="nucleotide sequence ID" value="NZ_CP006569.1"/>
</dbReference>
<evidence type="ECO:0000256" key="6">
    <source>
        <dbReference type="ARBA" id="ARBA00022475"/>
    </source>
</evidence>
<evidence type="ECO:0000259" key="17">
    <source>
        <dbReference type="Pfam" id="PF08345"/>
    </source>
</evidence>
<feature type="domain" description="Flagellar M-ring N-terminal" evidence="16">
    <location>
        <begin position="50"/>
        <end position="224"/>
    </location>
</feature>
<feature type="coiled-coil region" evidence="13">
    <location>
        <begin position="518"/>
        <end position="550"/>
    </location>
</feature>
<evidence type="ECO:0000256" key="10">
    <source>
        <dbReference type="ARBA" id="ARBA00023143"/>
    </source>
</evidence>
<keyword evidence="8 15" id="KW-1133">Transmembrane helix</keyword>
<dbReference type="NCBIfam" id="TIGR00206">
    <property type="entry name" value="fliF"/>
    <property type="match status" value="1"/>
</dbReference>
<dbReference type="GO" id="GO:0005886">
    <property type="term" value="C:plasma membrane"/>
    <property type="evidence" value="ECO:0007669"/>
    <property type="project" value="UniProtKB-SubCell"/>
</dbReference>
<organism evidence="18 19">
    <name type="scientific">Sodalis praecaptivus</name>
    <dbReference type="NCBI Taxonomy" id="1239307"/>
    <lineage>
        <taxon>Bacteria</taxon>
        <taxon>Pseudomonadati</taxon>
        <taxon>Pseudomonadota</taxon>
        <taxon>Gammaproteobacteria</taxon>
        <taxon>Enterobacterales</taxon>
        <taxon>Bruguierivoracaceae</taxon>
        <taxon>Sodalis</taxon>
    </lineage>
</organism>
<dbReference type="InterPro" id="IPR045851">
    <property type="entry name" value="AMP-bd_C_sf"/>
</dbReference>
<feature type="compositionally biased region" description="Low complexity" evidence="14">
    <location>
        <begin position="334"/>
        <end position="360"/>
    </location>
</feature>
<comment type="subunit">
    <text evidence="11">The basal body constitutes a major portion of the flagellar organelle and consists of four rings (L,P,S, and M) mounted on a central rod. The M ring is integral to the inner membrane of the cell and may be connected to the flagellar rod via the S ring. The S (supramembrane ring) lies just distal to the M ring. The L and P rings lie in the outer membrane and the periplasmic space, respectively.</text>
</comment>
<dbReference type="PATRIC" id="fig|1239307.3.peg.703"/>
<dbReference type="PANTHER" id="PTHR30046:SF0">
    <property type="entry name" value="FLAGELLAR M-RING PROTEIN"/>
    <property type="match status" value="1"/>
</dbReference>
<keyword evidence="6" id="KW-1003">Cell membrane</keyword>
<evidence type="ECO:0000259" key="16">
    <source>
        <dbReference type="Pfam" id="PF01514"/>
    </source>
</evidence>
<dbReference type="GO" id="GO:0009431">
    <property type="term" value="C:bacterial-type flagellum basal body, MS ring"/>
    <property type="evidence" value="ECO:0007669"/>
    <property type="project" value="InterPro"/>
</dbReference>
<dbReference type="Gene3D" id="3.30.300.30">
    <property type="match status" value="1"/>
</dbReference>
<dbReference type="Pfam" id="PF08345">
    <property type="entry name" value="YscJ_FliF_C"/>
    <property type="match status" value="1"/>
</dbReference>
<accession>W0HPG4</accession>
<dbReference type="InterPro" id="IPR000067">
    <property type="entry name" value="FlgMring_FliF"/>
</dbReference>
<dbReference type="OrthoDB" id="8554211at2"/>
<keyword evidence="7 15" id="KW-0812">Transmembrane</keyword>
<evidence type="ECO:0000256" key="2">
    <source>
        <dbReference type="ARBA" id="ARBA00004117"/>
    </source>
</evidence>
<dbReference type="PIRSF" id="PIRSF004862">
    <property type="entry name" value="FliF"/>
    <property type="match status" value="1"/>
</dbReference>
<keyword evidence="10 12" id="KW-0975">Bacterial flagellum</keyword>
<evidence type="ECO:0000256" key="1">
    <source>
        <dbReference type="ARBA" id="ARBA00003820"/>
    </source>
</evidence>
<evidence type="ECO:0000313" key="19">
    <source>
        <dbReference type="Proteomes" id="UP000019028"/>
    </source>
</evidence>
<feature type="compositionally biased region" description="Gly residues" evidence="14">
    <location>
        <begin position="307"/>
        <end position="316"/>
    </location>
</feature>
<dbReference type="PANTHER" id="PTHR30046">
    <property type="entry name" value="FLAGELLAR M-RING PROTEIN"/>
    <property type="match status" value="1"/>
</dbReference>
<dbReference type="InterPro" id="IPR013556">
    <property type="entry name" value="Flag_M-ring_C"/>
</dbReference>
<evidence type="ECO:0000256" key="11">
    <source>
        <dbReference type="ARBA" id="ARBA00025936"/>
    </source>
</evidence>
<keyword evidence="9 15" id="KW-0472">Membrane</keyword>